<evidence type="ECO:0000256" key="2">
    <source>
        <dbReference type="ARBA" id="ARBA00022771"/>
    </source>
</evidence>
<feature type="compositionally biased region" description="Acidic residues" evidence="6">
    <location>
        <begin position="249"/>
        <end position="265"/>
    </location>
</feature>
<keyword evidence="4 5" id="KW-0238">DNA-binding</keyword>
<protein>
    <submittedName>
        <fullName evidence="9">Uncharacterized protein LOC108561910</fullName>
    </submittedName>
</protein>
<dbReference type="RefSeq" id="XP_017775519.1">
    <property type="nucleotide sequence ID" value="XM_017920030.1"/>
</dbReference>
<keyword evidence="8" id="KW-1185">Reference proteome</keyword>
<evidence type="ECO:0000256" key="5">
    <source>
        <dbReference type="PROSITE-ProRule" id="PRU00309"/>
    </source>
</evidence>
<accession>A0ABM1MLR9</accession>
<reference evidence="9" key="1">
    <citation type="submission" date="2025-08" db="UniProtKB">
        <authorList>
            <consortium name="RefSeq"/>
        </authorList>
    </citation>
    <scope>IDENTIFICATION</scope>
    <source>
        <tissue evidence="9">Whole Larva</tissue>
    </source>
</reference>
<sequence length="291" mass="34666">MSLVRLWREEYFYPKLVEFGNLSNVCFVVIKLLCKFKFVQVLFRPLVFRRFKNTRKMVYRCCVKWCYTRCGDDIPMRKFPPVDSPLFEQWKNATMNDSLKKMDNHRIQKIKRVCNRHFTEKYRRKPCFFKYDFPMLTENIFDFGINILDDEDRKRIFGDNAHNLDHSFSKTDEVKSEELRIVDSDRAVDKNLIYLDHSYCRTVKVESGEMSIVDNSDRAIDNSVNNLDDSHCETVKVKSEEMSVAVDTDRDEWESEEEEDESDYEFNGDLTINKEEILISRKLDGSYMSIA</sequence>
<evidence type="ECO:0000256" key="4">
    <source>
        <dbReference type="ARBA" id="ARBA00023125"/>
    </source>
</evidence>
<gene>
    <name evidence="9" type="primary">LOC108561910</name>
</gene>
<evidence type="ECO:0000313" key="9">
    <source>
        <dbReference type="RefSeq" id="XP_017775519.1"/>
    </source>
</evidence>
<dbReference type="SUPFAM" id="SSF57716">
    <property type="entry name" value="Glucocorticoid receptor-like (DNA-binding domain)"/>
    <property type="match status" value="1"/>
</dbReference>
<keyword evidence="2 5" id="KW-0863">Zinc-finger</keyword>
<keyword evidence="1" id="KW-0479">Metal-binding</keyword>
<dbReference type="PROSITE" id="PS50950">
    <property type="entry name" value="ZF_THAP"/>
    <property type="match status" value="1"/>
</dbReference>
<keyword evidence="3" id="KW-0862">Zinc</keyword>
<name>A0ABM1MLR9_NICVS</name>
<evidence type="ECO:0000313" key="8">
    <source>
        <dbReference type="Proteomes" id="UP000695000"/>
    </source>
</evidence>
<dbReference type="GeneID" id="108561910"/>
<dbReference type="Pfam" id="PF05485">
    <property type="entry name" value="THAP"/>
    <property type="match status" value="1"/>
</dbReference>
<organism evidence="8 9">
    <name type="scientific">Nicrophorus vespilloides</name>
    <name type="common">Boreal carrion beetle</name>
    <dbReference type="NCBI Taxonomy" id="110193"/>
    <lineage>
        <taxon>Eukaryota</taxon>
        <taxon>Metazoa</taxon>
        <taxon>Ecdysozoa</taxon>
        <taxon>Arthropoda</taxon>
        <taxon>Hexapoda</taxon>
        <taxon>Insecta</taxon>
        <taxon>Pterygota</taxon>
        <taxon>Neoptera</taxon>
        <taxon>Endopterygota</taxon>
        <taxon>Coleoptera</taxon>
        <taxon>Polyphaga</taxon>
        <taxon>Staphyliniformia</taxon>
        <taxon>Silphidae</taxon>
        <taxon>Nicrophorinae</taxon>
        <taxon>Nicrophorus</taxon>
    </lineage>
</organism>
<dbReference type="InterPro" id="IPR006612">
    <property type="entry name" value="THAP_Znf"/>
</dbReference>
<proteinExistence type="predicted"/>
<evidence type="ECO:0000256" key="1">
    <source>
        <dbReference type="ARBA" id="ARBA00022723"/>
    </source>
</evidence>
<feature type="region of interest" description="Disordered" evidence="6">
    <location>
        <begin position="246"/>
        <end position="265"/>
    </location>
</feature>
<evidence type="ECO:0000256" key="3">
    <source>
        <dbReference type="ARBA" id="ARBA00022833"/>
    </source>
</evidence>
<feature type="domain" description="THAP-type" evidence="7">
    <location>
        <begin position="57"/>
        <end position="137"/>
    </location>
</feature>
<evidence type="ECO:0000259" key="7">
    <source>
        <dbReference type="PROSITE" id="PS50950"/>
    </source>
</evidence>
<dbReference type="Proteomes" id="UP000695000">
    <property type="component" value="Unplaced"/>
</dbReference>
<evidence type="ECO:0000256" key="6">
    <source>
        <dbReference type="SAM" id="MobiDB-lite"/>
    </source>
</evidence>